<feature type="binding site" evidence="4">
    <location>
        <position position="10"/>
    </location>
    <ligand>
        <name>3-amino-2-oxopropyl phosphate</name>
        <dbReference type="ChEBI" id="CHEBI:57279"/>
    </ligand>
</feature>
<dbReference type="InterPro" id="IPR036130">
    <property type="entry name" value="Pyridoxine-5'_phos_synth"/>
</dbReference>
<proteinExistence type="inferred from homology"/>
<protein>
    <recommendedName>
        <fullName evidence="4 5">Pyridoxine 5'-phosphate synthase</fullName>
        <shortName evidence="4">PNP synthase</shortName>
        <ecNumber evidence="4 5">2.6.99.2</ecNumber>
    </recommendedName>
</protein>
<dbReference type="AlphaFoldDB" id="A0AAU8J9D3"/>
<dbReference type="Gene3D" id="3.20.20.70">
    <property type="entry name" value="Aldolase class I"/>
    <property type="match status" value="1"/>
</dbReference>
<dbReference type="EC" id="2.6.99.2" evidence="4 5"/>
<reference evidence="6" key="1">
    <citation type="submission" date="2024-07" db="EMBL/GenBank/DDBJ databases">
        <authorList>
            <person name="Kim Y.J."/>
            <person name="Jeong J.Y."/>
        </authorList>
    </citation>
    <scope>NUCLEOTIDE SEQUENCE</scope>
    <source>
        <strain evidence="6">GIHE-MW2</strain>
    </source>
</reference>
<dbReference type="SUPFAM" id="SSF63892">
    <property type="entry name" value="Pyridoxine 5'-phosphate synthase"/>
    <property type="match status" value="1"/>
</dbReference>
<dbReference type="InterPro" id="IPR013785">
    <property type="entry name" value="Aldolase_TIM"/>
</dbReference>
<name>A0AAU8J9D3_9CYAN</name>
<accession>A0AAU8J9D3</accession>
<comment type="function">
    <text evidence="4">Catalyzes the complicated ring closure reaction between the two acyclic compounds 1-deoxy-D-xylulose-5-phosphate (DXP) and 3-amino-2-oxopropyl phosphate (1-amino-acetone-3-phosphate or AAP) to form pyridoxine 5'-phosphate (PNP) and inorganic phosphate.</text>
</comment>
<dbReference type="NCBIfam" id="TIGR00559">
    <property type="entry name" value="pdxJ"/>
    <property type="match status" value="1"/>
</dbReference>
<feature type="site" description="Transition state stabilizer" evidence="4">
    <location>
        <position position="154"/>
    </location>
</feature>
<evidence type="ECO:0000256" key="3">
    <source>
        <dbReference type="ARBA" id="ARBA00023096"/>
    </source>
</evidence>
<dbReference type="NCBIfam" id="NF003623">
    <property type="entry name" value="PRK05265.1-1"/>
    <property type="match status" value="1"/>
</dbReference>
<organism evidence="6">
    <name type="scientific">Planktothricoides raciborskii GIHE-MW2</name>
    <dbReference type="NCBI Taxonomy" id="2792601"/>
    <lineage>
        <taxon>Bacteria</taxon>
        <taxon>Bacillati</taxon>
        <taxon>Cyanobacteriota</taxon>
        <taxon>Cyanophyceae</taxon>
        <taxon>Oscillatoriophycideae</taxon>
        <taxon>Oscillatoriales</taxon>
        <taxon>Oscillatoriaceae</taxon>
        <taxon>Planktothricoides</taxon>
    </lineage>
</organism>
<comment type="similarity">
    <text evidence="4">Belongs to the PNP synthase family.</text>
</comment>
<dbReference type="NCBIfam" id="NF003625">
    <property type="entry name" value="PRK05265.1-3"/>
    <property type="match status" value="1"/>
</dbReference>
<comment type="subunit">
    <text evidence="4">Homooctamer; tetramer of dimers.</text>
</comment>
<dbReference type="RefSeq" id="WP_054465223.1">
    <property type="nucleotide sequence ID" value="NZ_CP159837.1"/>
</dbReference>
<feature type="binding site" evidence="4">
    <location>
        <begin position="216"/>
        <end position="217"/>
    </location>
    <ligand>
        <name>3-amino-2-oxopropyl phosphate</name>
        <dbReference type="ChEBI" id="CHEBI:57279"/>
    </ligand>
</feature>
<comment type="subcellular location">
    <subcellularLocation>
        <location evidence="4">Cytoplasm</location>
    </subcellularLocation>
</comment>
<dbReference type="PANTHER" id="PTHR30456:SF0">
    <property type="entry name" value="PYRIDOXINE 5'-PHOSPHATE SYNTHASE"/>
    <property type="match status" value="1"/>
</dbReference>
<dbReference type="EMBL" id="CP159837">
    <property type="protein sequence ID" value="XCM35365.1"/>
    <property type="molecule type" value="Genomic_DNA"/>
</dbReference>
<dbReference type="NCBIfam" id="NF003627">
    <property type="entry name" value="PRK05265.1-5"/>
    <property type="match status" value="1"/>
</dbReference>
<keyword evidence="1 4" id="KW-0963">Cytoplasm</keyword>
<comment type="catalytic activity">
    <reaction evidence="4">
        <text>3-amino-2-oxopropyl phosphate + 1-deoxy-D-xylulose 5-phosphate = pyridoxine 5'-phosphate + phosphate + 2 H2O + H(+)</text>
        <dbReference type="Rhea" id="RHEA:15265"/>
        <dbReference type="ChEBI" id="CHEBI:15377"/>
        <dbReference type="ChEBI" id="CHEBI:15378"/>
        <dbReference type="ChEBI" id="CHEBI:43474"/>
        <dbReference type="ChEBI" id="CHEBI:57279"/>
        <dbReference type="ChEBI" id="CHEBI:57792"/>
        <dbReference type="ChEBI" id="CHEBI:58589"/>
        <dbReference type="EC" id="2.6.99.2"/>
    </reaction>
</comment>
<feature type="active site" description="Proton acceptor" evidence="4">
    <location>
        <position position="73"/>
    </location>
</feature>
<comment type="pathway">
    <text evidence="4">Cofactor biosynthesis; pyridoxine 5'-phosphate biosynthesis; pyridoxine 5'-phosphate from D-erythrose 4-phosphate: step 5/5.</text>
</comment>
<dbReference type="PANTHER" id="PTHR30456">
    <property type="entry name" value="PYRIDOXINE 5'-PHOSPHATE SYNTHASE"/>
    <property type="match status" value="1"/>
</dbReference>
<feature type="binding site" evidence="4">
    <location>
        <position position="21"/>
    </location>
    <ligand>
        <name>3-amino-2-oxopropyl phosphate</name>
        <dbReference type="ChEBI" id="CHEBI:57279"/>
    </ligand>
</feature>
<dbReference type="GO" id="GO:0008615">
    <property type="term" value="P:pyridoxine biosynthetic process"/>
    <property type="evidence" value="ECO:0007669"/>
    <property type="project" value="UniProtKB-UniRule"/>
</dbReference>
<evidence type="ECO:0000256" key="1">
    <source>
        <dbReference type="ARBA" id="ARBA00022490"/>
    </source>
</evidence>
<evidence type="ECO:0000313" key="6">
    <source>
        <dbReference type="EMBL" id="XCM35365.1"/>
    </source>
</evidence>
<feature type="active site" description="Proton acceptor" evidence="4">
    <location>
        <position position="46"/>
    </location>
</feature>
<dbReference type="Pfam" id="PF03740">
    <property type="entry name" value="PdxJ"/>
    <property type="match status" value="1"/>
</dbReference>
<dbReference type="CDD" id="cd00003">
    <property type="entry name" value="PNPsynthase"/>
    <property type="match status" value="1"/>
</dbReference>
<dbReference type="HAMAP" id="MF_00279">
    <property type="entry name" value="PdxJ"/>
    <property type="match status" value="1"/>
</dbReference>
<sequence length="243" mass="26560">MSQQPTLGVNIDHIATIRQARRTVEPDPVAGAVLAELAGADGITVHLREDRRHIQDRDVRLLRQTVRTHLNLEMAATPEMVQIALDIKPDYVTLVPERREEVTTEGGLDIAGQCDRLTEVVSQLQGAGIPVSLFIDADDAQIEASAKTGAKFIELHTGAYAEAKGEIAQAKELAILTQGCQKARHMGLRVNAGHGLTYWNVRPIACIEGMEELNIGHTIISRAVLVGMERAVREMKQAIRGEV</sequence>
<dbReference type="FunFam" id="3.20.20.70:FF:000042">
    <property type="entry name" value="Pyridoxine 5'-phosphate synthase"/>
    <property type="match status" value="1"/>
</dbReference>
<keyword evidence="2 4" id="KW-0808">Transferase</keyword>
<feature type="binding site" evidence="4">
    <location>
        <position position="103"/>
    </location>
    <ligand>
        <name>1-deoxy-D-xylulose 5-phosphate</name>
        <dbReference type="ChEBI" id="CHEBI:57792"/>
    </ligand>
</feature>
<evidence type="ECO:0000256" key="5">
    <source>
        <dbReference type="NCBIfam" id="TIGR00559"/>
    </source>
</evidence>
<keyword evidence="3 4" id="KW-0664">Pyridoxine biosynthesis</keyword>
<evidence type="ECO:0000256" key="4">
    <source>
        <dbReference type="HAMAP-Rule" id="MF_00279"/>
    </source>
</evidence>
<gene>
    <name evidence="4" type="primary">pdxJ</name>
    <name evidence="6" type="ORF">ABWT76_004038</name>
</gene>
<dbReference type="InterPro" id="IPR004569">
    <property type="entry name" value="PyrdxlP_synth_PdxJ"/>
</dbReference>
<evidence type="ECO:0000256" key="2">
    <source>
        <dbReference type="ARBA" id="ARBA00022679"/>
    </source>
</evidence>
<feature type="active site" description="Proton donor" evidence="4">
    <location>
        <position position="194"/>
    </location>
</feature>
<feature type="binding site" evidence="4">
    <location>
        <begin position="12"/>
        <end position="13"/>
    </location>
    <ligand>
        <name>1-deoxy-D-xylulose 5-phosphate</name>
        <dbReference type="ChEBI" id="CHEBI:57792"/>
    </ligand>
</feature>
<dbReference type="GO" id="GO:0033856">
    <property type="term" value="F:pyridoxine 5'-phosphate synthase activity"/>
    <property type="evidence" value="ECO:0007669"/>
    <property type="project" value="UniProtKB-UniRule"/>
</dbReference>
<feature type="binding site" evidence="4">
    <location>
        <position position="53"/>
    </location>
    <ligand>
        <name>1-deoxy-D-xylulose 5-phosphate</name>
        <dbReference type="ChEBI" id="CHEBI:57792"/>
    </ligand>
</feature>
<feature type="binding site" evidence="4">
    <location>
        <position position="195"/>
    </location>
    <ligand>
        <name>3-amino-2-oxopropyl phosphate</name>
        <dbReference type="ChEBI" id="CHEBI:57279"/>
    </ligand>
</feature>
<feature type="binding site" evidence="4">
    <location>
        <position position="48"/>
    </location>
    <ligand>
        <name>1-deoxy-D-xylulose 5-phosphate</name>
        <dbReference type="ChEBI" id="CHEBI:57792"/>
    </ligand>
</feature>
<dbReference type="GO" id="GO:0005829">
    <property type="term" value="C:cytosol"/>
    <property type="evidence" value="ECO:0007669"/>
    <property type="project" value="TreeGrafter"/>
</dbReference>